<dbReference type="SUPFAM" id="SSF161070">
    <property type="entry name" value="SNF-like"/>
    <property type="match status" value="1"/>
</dbReference>
<dbReference type="EMBL" id="OX597820">
    <property type="protein sequence ID" value="CAI9725860.1"/>
    <property type="molecule type" value="Genomic_DNA"/>
</dbReference>
<feature type="binding site" evidence="8">
    <location>
        <position position="270"/>
    </location>
    <ligand>
        <name>Na(+)</name>
        <dbReference type="ChEBI" id="CHEBI:29101"/>
        <label>1</label>
    </ligand>
</feature>
<feature type="transmembrane region" description="Helical" evidence="10">
    <location>
        <begin position="92"/>
        <end position="113"/>
    </location>
</feature>
<sequence>MVIISWFIMLYYNVILSHTLYYFFASMKSEVPWASCNNSWNSDNCFLYDENRHNRNVSTLYTSSLKTPSEEYYKHQLLQQKPTINEFGSPNWLLVLCLLLSWLLILVCLFKGIQSLGKIVYFTAIFPYFMLTVLLVRGVTLEGSLNGIIFFLKPDFKHLLKTKVWSDAATQIFFSLSTGTGGLITLSSFNKFKNNCLRDSILLTLINGATSIFVGCIVFSILGCISHEKGVPISSVSGKGLVFEVYPEALARMPIAPIWSVCFFFMMALLGFGSQFSIVECVMSSILDELRTYINTIPRTICVRALIIAISFLLGLPMLCNGGMFLLNLIDFSISGFPLLLVTMLECLAISYIYGFENFSDDIKMMLGKAPNLYWKISWKYLCPTSIITIALLNIVLYKEPDLNGKEYPCWAKVIGWLIVALPISVIPTWFLYKYCSQGGFYMLKLNMRPSPDWGPARKEDRIERYSADSLGIHKIQCLPESSSVNGLANAVQHASSLSTINSYVPNSVSGSMTSFNNAASSVTLPTANDINLNTKSNVVKSESIL</sequence>
<proteinExistence type="inferred from homology"/>
<dbReference type="PANTHER" id="PTHR11616:SF321">
    <property type="entry name" value="SODIUM-DEPENDENT NUTRIENT AMINO ACID TRANSPORTER 1-RELATED"/>
    <property type="match status" value="1"/>
</dbReference>
<keyword evidence="8" id="KW-0915">Sodium</keyword>
<evidence type="ECO:0000256" key="4">
    <source>
        <dbReference type="ARBA" id="ARBA00022692"/>
    </source>
</evidence>
<accession>A0AA36B0U7</accession>
<reference evidence="11" key="1">
    <citation type="submission" date="2023-08" db="EMBL/GenBank/DDBJ databases">
        <authorList>
            <person name="Alioto T."/>
            <person name="Alioto T."/>
            <person name="Gomez Garrido J."/>
        </authorList>
    </citation>
    <scope>NUCLEOTIDE SEQUENCE</scope>
</reference>
<feature type="transmembrane region" description="Helical" evidence="10">
    <location>
        <begin position="258"/>
        <end position="282"/>
    </location>
</feature>
<comment type="subcellular location">
    <subcellularLocation>
        <location evidence="1">Membrane</location>
        <topology evidence="1">Multi-pass membrane protein</topology>
    </subcellularLocation>
</comment>
<dbReference type="InterPro" id="IPR037272">
    <property type="entry name" value="SNS_sf"/>
</dbReference>
<keyword evidence="7" id="KW-0325">Glycoprotein</keyword>
<keyword evidence="5 10" id="KW-1133">Transmembrane helix</keyword>
<evidence type="ECO:0000313" key="12">
    <source>
        <dbReference type="Proteomes" id="UP001162480"/>
    </source>
</evidence>
<feature type="transmembrane region" description="Helical" evidence="10">
    <location>
        <begin position="7"/>
        <end position="24"/>
    </location>
</feature>
<evidence type="ECO:0000256" key="1">
    <source>
        <dbReference type="ARBA" id="ARBA00004141"/>
    </source>
</evidence>
<dbReference type="Proteomes" id="UP001162480">
    <property type="component" value="Chromosome 7"/>
</dbReference>
<feature type="transmembrane region" description="Helical" evidence="10">
    <location>
        <begin position="201"/>
        <end position="222"/>
    </location>
</feature>
<feature type="transmembrane region" description="Helical" evidence="10">
    <location>
        <begin position="336"/>
        <end position="356"/>
    </location>
</feature>
<comment type="similarity">
    <text evidence="2">Belongs to the sodium:neurotransmitter symporter (SNF) (TC 2.A.22) family.</text>
</comment>
<feature type="transmembrane region" description="Helical" evidence="10">
    <location>
        <begin position="303"/>
        <end position="330"/>
    </location>
</feature>
<keyword evidence="12" id="KW-1185">Reference proteome</keyword>
<feature type="transmembrane region" description="Helical" evidence="10">
    <location>
        <begin position="125"/>
        <end position="152"/>
    </location>
</feature>
<dbReference type="GO" id="GO:0005886">
    <property type="term" value="C:plasma membrane"/>
    <property type="evidence" value="ECO:0007669"/>
    <property type="project" value="TreeGrafter"/>
</dbReference>
<feature type="transmembrane region" description="Helical" evidence="10">
    <location>
        <begin position="414"/>
        <end position="433"/>
    </location>
</feature>
<dbReference type="GO" id="GO:0089718">
    <property type="term" value="P:amino acid import across plasma membrane"/>
    <property type="evidence" value="ECO:0007669"/>
    <property type="project" value="TreeGrafter"/>
</dbReference>
<organism evidence="11 12">
    <name type="scientific">Octopus vulgaris</name>
    <name type="common">Common octopus</name>
    <dbReference type="NCBI Taxonomy" id="6645"/>
    <lineage>
        <taxon>Eukaryota</taxon>
        <taxon>Metazoa</taxon>
        <taxon>Spiralia</taxon>
        <taxon>Lophotrochozoa</taxon>
        <taxon>Mollusca</taxon>
        <taxon>Cephalopoda</taxon>
        <taxon>Coleoidea</taxon>
        <taxon>Octopodiformes</taxon>
        <taxon>Octopoda</taxon>
        <taxon>Incirrata</taxon>
        <taxon>Octopodidae</taxon>
        <taxon>Octopus</taxon>
    </lineage>
</organism>
<feature type="binding site" evidence="8">
    <location>
        <position position="274"/>
    </location>
    <ligand>
        <name>Na(+)</name>
        <dbReference type="ChEBI" id="CHEBI:29101"/>
        <label>1</label>
    </ligand>
</feature>
<evidence type="ECO:0000256" key="8">
    <source>
        <dbReference type="PIRSR" id="PIRSR600175-1"/>
    </source>
</evidence>
<dbReference type="Pfam" id="PF00209">
    <property type="entry name" value="SNF"/>
    <property type="match status" value="1"/>
</dbReference>
<keyword evidence="4 10" id="KW-0812">Transmembrane</keyword>
<keyword evidence="9" id="KW-1015">Disulfide bond</keyword>
<name>A0AA36B0U7_OCTVU</name>
<gene>
    <name evidence="11" type="ORF">OCTVUL_1B006569</name>
</gene>
<dbReference type="PANTHER" id="PTHR11616">
    <property type="entry name" value="SODIUM/CHLORIDE DEPENDENT TRANSPORTER"/>
    <property type="match status" value="1"/>
</dbReference>
<evidence type="ECO:0000256" key="6">
    <source>
        <dbReference type="ARBA" id="ARBA00023136"/>
    </source>
</evidence>
<dbReference type="GO" id="GO:0046872">
    <property type="term" value="F:metal ion binding"/>
    <property type="evidence" value="ECO:0007669"/>
    <property type="project" value="UniProtKB-KW"/>
</dbReference>
<dbReference type="GO" id="GO:0005283">
    <property type="term" value="F:amino acid:sodium symporter activity"/>
    <property type="evidence" value="ECO:0007669"/>
    <property type="project" value="TreeGrafter"/>
</dbReference>
<dbReference type="InterPro" id="IPR000175">
    <property type="entry name" value="Na/ntran_symport"/>
</dbReference>
<dbReference type="AlphaFoldDB" id="A0AA36B0U7"/>
<dbReference type="PROSITE" id="PS50267">
    <property type="entry name" value="NA_NEUROTRAN_SYMP_3"/>
    <property type="match status" value="1"/>
</dbReference>
<protein>
    <submittedName>
        <fullName evidence="11">Sodiumchloride1-likedependent and chloride-dependent glycine transporter 1-like</fullName>
    </submittedName>
</protein>
<evidence type="ECO:0000256" key="2">
    <source>
        <dbReference type="ARBA" id="ARBA00006459"/>
    </source>
</evidence>
<feature type="binding site" evidence="8">
    <location>
        <position position="207"/>
    </location>
    <ligand>
        <name>Na(+)</name>
        <dbReference type="ChEBI" id="CHEBI:29101"/>
        <label>1</label>
    </ligand>
</feature>
<feature type="transmembrane region" description="Helical" evidence="10">
    <location>
        <begin position="377"/>
        <end position="398"/>
    </location>
</feature>
<feature type="binding site" evidence="8">
    <location>
        <position position="175"/>
    </location>
    <ligand>
        <name>Na(+)</name>
        <dbReference type="ChEBI" id="CHEBI:29101"/>
        <label>1</label>
    </ligand>
</feature>
<evidence type="ECO:0000256" key="10">
    <source>
        <dbReference type="SAM" id="Phobius"/>
    </source>
</evidence>
<evidence type="ECO:0000256" key="3">
    <source>
        <dbReference type="ARBA" id="ARBA00022448"/>
    </source>
</evidence>
<feature type="disulfide bond" evidence="9">
    <location>
        <begin position="36"/>
        <end position="45"/>
    </location>
</feature>
<evidence type="ECO:0000256" key="7">
    <source>
        <dbReference type="ARBA" id="ARBA00023180"/>
    </source>
</evidence>
<dbReference type="PRINTS" id="PR00176">
    <property type="entry name" value="NANEUSMPORT"/>
</dbReference>
<evidence type="ECO:0000256" key="5">
    <source>
        <dbReference type="ARBA" id="ARBA00022989"/>
    </source>
</evidence>
<evidence type="ECO:0000256" key="9">
    <source>
        <dbReference type="PIRSR" id="PIRSR600175-2"/>
    </source>
</evidence>
<keyword evidence="8" id="KW-0479">Metal-binding</keyword>
<keyword evidence="3" id="KW-0813">Transport</keyword>
<feature type="transmembrane region" description="Helical" evidence="10">
    <location>
        <begin position="172"/>
        <end position="189"/>
    </location>
</feature>
<evidence type="ECO:0000313" key="11">
    <source>
        <dbReference type="EMBL" id="CAI9725860.1"/>
    </source>
</evidence>
<keyword evidence="6 10" id="KW-0472">Membrane</keyword>